<dbReference type="PRINTS" id="PR00722">
    <property type="entry name" value="CHYMOTRYPSIN"/>
</dbReference>
<keyword evidence="4 14" id="KW-0645">Protease</keyword>
<evidence type="ECO:0000256" key="6">
    <source>
        <dbReference type="ARBA" id="ARBA00022757"/>
    </source>
</evidence>
<dbReference type="FunFam" id="2.40.10.10:FF:000028">
    <property type="entry name" value="Serine protease easter"/>
    <property type="match status" value="1"/>
</dbReference>
<dbReference type="VEuPathDB" id="VectorBase:LLONM1_010971"/>
<keyword evidence="17" id="KW-0812">Transmembrane</keyword>
<feature type="region of interest" description="Disordered" evidence="15">
    <location>
        <begin position="118"/>
        <end position="165"/>
    </location>
</feature>
<feature type="region of interest" description="Disordered" evidence="15">
    <location>
        <begin position="263"/>
        <end position="287"/>
    </location>
</feature>
<dbReference type="EMBL" id="AJWK01025808">
    <property type="status" value="NOT_ANNOTATED_CDS"/>
    <property type="molecule type" value="Genomic_DNA"/>
</dbReference>
<evidence type="ECO:0000256" key="13">
    <source>
        <dbReference type="ARBA" id="ARBA00024195"/>
    </source>
</evidence>
<evidence type="ECO:0000313" key="17">
    <source>
        <dbReference type="EMBL" id="MBC1178114.1"/>
    </source>
</evidence>
<organism evidence="18 19">
    <name type="scientific">Lutzomyia longipalpis</name>
    <name type="common">Sand fly</name>
    <dbReference type="NCBI Taxonomy" id="7200"/>
    <lineage>
        <taxon>Eukaryota</taxon>
        <taxon>Metazoa</taxon>
        <taxon>Ecdysozoa</taxon>
        <taxon>Arthropoda</taxon>
        <taxon>Hexapoda</taxon>
        <taxon>Insecta</taxon>
        <taxon>Pterygota</taxon>
        <taxon>Neoptera</taxon>
        <taxon>Endopterygota</taxon>
        <taxon>Diptera</taxon>
        <taxon>Nematocera</taxon>
        <taxon>Psychodoidea</taxon>
        <taxon>Psychodidae</taxon>
        <taxon>Lutzomyia</taxon>
        <taxon>Lutzomyia</taxon>
    </lineage>
</organism>
<feature type="compositionally biased region" description="Polar residues" evidence="15">
    <location>
        <begin position="265"/>
        <end position="281"/>
    </location>
</feature>
<dbReference type="GO" id="GO:0004252">
    <property type="term" value="F:serine-type endopeptidase activity"/>
    <property type="evidence" value="ECO:0007669"/>
    <property type="project" value="InterPro"/>
</dbReference>
<evidence type="ECO:0000313" key="18">
    <source>
        <dbReference type="EnsemblMetazoa" id="LLOJ007747-PA"/>
    </source>
</evidence>
<evidence type="ECO:0000256" key="12">
    <source>
        <dbReference type="ARBA" id="ARBA00023180"/>
    </source>
</evidence>
<dbReference type="GO" id="GO:0016485">
    <property type="term" value="P:protein processing"/>
    <property type="evidence" value="ECO:0007669"/>
    <property type="project" value="UniProtKB-ARBA"/>
</dbReference>
<keyword evidence="7 14" id="KW-0378">Hydrolase</keyword>
<keyword evidence="3" id="KW-0399">Innate immunity</keyword>
<reference evidence="17" key="2">
    <citation type="journal article" date="2020" name="BMC">
        <title>Leishmania infection induces a limited differential gene expression in the sand fly midgut.</title>
        <authorList>
            <person name="Coutinho-Abreu I.V."/>
            <person name="Serafim T.D."/>
            <person name="Meneses C."/>
            <person name="Kamhawi S."/>
            <person name="Oliveira F."/>
            <person name="Valenzuela J.G."/>
        </authorList>
    </citation>
    <scope>NUCLEOTIDE SEQUENCE</scope>
    <source>
        <strain evidence="17">Jacobina</strain>
        <tissue evidence="17">Midgut</tissue>
    </source>
</reference>
<keyword evidence="12" id="KW-0325">Glycoprotein</keyword>
<dbReference type="InterPro" id="IPR001314">
    <property type="entry name" value="Peptidase_S1A"/>
</dbReference>
<sequence>MNQVVAFVFFTQISITVPQDIVFRDESYASDVGCPCMNQFGNGLCVFPGNCRIPLKDMHNGYPPICFFHQHRIPVICCPVDKVISFWPVNSLWGETTTGAFPAMPAVTPPAYPAPAQPPMYPSNFPPPPNVETPITTGDGKPLPGSVPPVPSEDPKLPSIPSIPSAPSAPIAPSIPIAPSAPIPPNLPIAPNVPMPPSVPSDDGLSGFPNLPNETTPESNPKSRKPLCFSPINTNNDPAGDDLDDDVPDIPVRTDRLSTAKCKEYSQNYTTNNDNTASEDSPATAPGEFPHMAAIGVDESDYDDGSLYFICGGTLISERFVLTAAQCFTTNSPDVVRLGAFDLTDGSGDSKTAKDFGIERVFIYPRYSSKSIYHNIALIKLDADVEFGRYIRPACLNNHPDSSGMGLATTGWGHTSFGGSEYNTLQKVPLTIVPRKACSEHYPREKPVSDGVIKSLVCAESNSAGKSPCQGDSGGPLAFYSYDSSISANIYYIVGITAHGKECDSIEFRDNVLEVGSSCMQSSGCGICVLLENCNISYIDISIKQPPLCFFHQEKNPVICCPLKNVKNMTSNDKTNLSINSAENVFLKQTDNTKNTTIPSSSIIAKNSTTKSSLESPLNSTRLSVLKCREYSQNYTTVKYRKPFIKIGIVGGTLSFPGQYPHMAAIGMNDSDHGLKFFCGGSLISERYILTAAHCLTRATPTIVRLGEHNLLSHLGNDDVEDFGIESLIPHPLYHTTSVYNDIALIKLNKRVKFKKNIRPACLSDEKNENHLGLIAIGWGDTSFSGTPSSILQEVALEYFSFDECSKDYLPVRRMKKGLQHTQLCAGSRSGEKDTCQGDSGGPLSTFTYSPEVFGNIYTIVGVTSFGKGCGSKIPAIYTRVLSYRDWIENNIYFRDETIEIGSRCRAAEGFGTCVLDKNCRDNKGQYSINKRPIICFFHEMQSPVICCPNKLVVQEEKSSSPSWEDTFTRRPSAKPNQANLSDNLENPSPPPATFASIVPAQASVDAPAALTRISAKKCQEYSKNFTNDMYVEPPSVFNIAVVGGVPANLGEFPHMAALGNPDPDGNGTKFFCGGSLISERYILTAAHCVGQTVPTVVRLGELDLTKDDDGATPRDYGIEQIFSHPDYKGSSVYSDIALIRLNETVQFYKLVRPACLPQNATEEGLGLAAYGWGHTSFGGTESPFLQKVTLSVFTKEECTPNYPPSRRLKDGLRENQICAGDYSGLKDTCQGDSGGPLSIYTYNEDAFANIYHILGVTSFGQGCGGATPAIYTRVFAYLDWIENIVWNS</sequence>
<evidence type="ECO:0000256" key="4">
    <source>
        <dbReference type="ARBA" id="ARBA00022670"/>
    </source>
</evidence>
<dbReference type="VEuPathDB" id="VectorBase:LLONM1_000928"/>
<feature type="domain" description="Peptidase S1" evidence="16">
    <location>
        <begin position="649"/>
        <end position="893"/>
    </location>
</feature>
<dbReference type="GO" id="GO:0007586">
    <property type="term" value="P:digestion"/>
    <property type="evidence" value="ECO:0007669"/>
    <property type="project" value="UniProtKB-KW"/>
</dbReference>
<keyword evidence="19" id="KW-1185">Reference proteome</keyword>
<dbReference type="InterPro" id="IPR018114">
    <property type="entry name" value="TRYPSIN_HIS"/>
</dbReference>
<dbReference type="PROSITE" id="PS50240">
    <property type="entry name" value="TRYPSIN_DOM"/>
    <property type="match status" value="3"/>
</dbReference>
<dbReference type="GO" id="GO:0005576">
    <property type="term" value="C:extracellular region"/>
    <property type="evidence" value="ECO:0007669"/>
    <property type="project" value="UniProtKB-SubCell"/>
</dbReference>
<evidence type="ECO:0000313" key="19">
    <source>
        <dbReference type="Proteomes" id="UP000092461"/>
    </source>
</evidence>
<dbReference type="Gene3D" id="2.40.10.10">
    <property type="entry name" value="Trypsin-like serine proteases"/>
    <property type="match status" value="3"/>
</dbReference>
<proteinExistence type="inferred from homology"/>
<dbReference type="EnsemblMetazoa" id="LLOJ007747-RA">
    <property type="protein sequence ID" value="LLOJ007747-PA"/>
    <property type="gene ID" value="LLOJ007747"/>
</dbReference>
<feature type="region of interest" description="Disordered" evidence="15">
    <location>
        <begin position="959"/>
        <end position="991"/>
    </location>
</feature>
<evidence type="ECO:0000256" key="15">
    <source>
        <dbReference type="SAM" id="MobiDB-lite"/>
    </source>
</evidence>
<reference evidence="18" key="3">
    <citation type="submission" date="2020-05" db="UniProtKB">
        <authorList>
            <consortium name="EnsemblMetazoa"/>
        </authorList>
    </citation>
    <scope>IDENTIFICATION</scope>
    <source>
        <strain evidence="18">Jacobina</strain>
    </source>
</reference>
<dbReference type="VEuPathDB" id="VectorBase:LLOJ007747"/>
<dbReference type="FunFam" id="2.40.10.10:FF:000047">
    <property type="entry name" value="Trypsin eta"/>
    <property type="match status" value="2"/>
</dbReference>
<feature type="compositionally biased region" description="Polar residues" evidence="15">
    <location>
        <begin position="975"/>
        <end position="987"/>
    </location>
</feature>
<dbReference type="SMART" id="SM00020">
    <property type="entry name" value="Tryp_SPc"/>
    <property type="match status" value="3"/>
</dbReference>
<keyword evidence="10" id="KW-0865">Zymogen</keyword>
<evidence type="ECO:0000256" key="3">
    <source>
        <dbReference type="ARBA" id="ARBA00022588"/>
    </source>
</evidence>
<evidence type="ECO:0000256" key="14">
    <source>
        <dbReference type="RuleBase" id="RU363034"/>
    </source>
</evidence>
<evidence type="ECO:0000256" key="10">
    <source>
        <dbReference type="ARBA" id="ARBA00023145"/>
    </source>
</evidence>
<comment type="subcellular location">
    <subcellularLocation>
        <location evidence="1">Secreted</location>
    </subcellularLocation>
</comment>
<keyword evidence="9" id="KW-0391">Immunity</keyword>
<evidence type="ECO:0000256" key="8">
    <source>
        <dbReference type="ARBA" id="ARBA00022825"/>
    </source>
</evidence>
<dbReference type="InterPro" id="IPR033116">
    <property type="entry name" value="TRYPSIN_SER"/>
</dbReference>
<comment type="similarity">
    <text evidence="13">Belongs to the peptidase S1 family. CLIP subfamily.</text>
</comment>
<evidence type="ECO:0000256" key="9">
    <source>
        <dbReference type="ARBA" id="ARBA00022859"/>
    </source>
</evidence>
<keyword evidence="11" id="KW-1015">Disulfide bond</keyword>
<dbReference type="EMBL" id="GITU01009411">
    <property type="protein sequence ID" value="MBC1178114.1"/>
    <property type="molecule type" value="Transcribed_RNA"/>
</dbReference>
<dbReference type="PANTHER" id="PTHR24252:SF7">
    <property type="entry name" value="HYALIN"/>
    <property type="match status" value="1"/>
</dbReference>
<dbReference type="CDD" id="cd00190">
    <property type="entry name" value="Tryp_SPc"/>
    <property type="match status" value="3"/>
</dbReference>
<dbReference type="Proteomes" id="UP000092461">
    <property type="component" value="Unassembled WGS sequence"/>
</dbReference>
<dbReference type="InterPro" id="IPR043504">
    <property type="entry name" value="Peptidase_S1_PA_chymotrypsin"/>
</dbReference>
<dbReference type="GO" id="GO:0045087">
    <property type="term" value="P:innate immune response"/>
    <property type="evidence" value="ECO:0007669"/>
    <property type="project" value="UniProtKB-KW"/>
</dbReference>
<evidence type="ECO:0000256" key="5">
    <source>
        <dbReference type="ARBA" id="ARBA00022729"/>
    </source>
</evidence>
<protein>
    <submittedName>
        <fullName evidence="17">Putative transmembrane protease serine 9-like myzus persicae</fullName>
    </submittedName>
</protein>
<keyword evidence="8 14" id="KW-0720">Serine protease</keyword>
<dbReference type="InterPro" id="IPR001254">
    <property type="entry name" value="Trypsin_dom"/>
</dbReference>
<keyword evidence="6" id="KW-0222">Digestion</keyword>
<evidence type="ECO:0000256" key="11">
    <source>
        <dbReference type="ARBA" id="ARBA00023157"/>
    </source>
</evidence>
<reference evidence="19" key="1">
    <citation type="submission" date="2012-05" db="EMBL/GenBank/DDBJ databases">
        <title>Whole Genome Assembly of Lutzomyia longipalpis.</title>
        <authorList>
            <person name="Richards S."/>
            <person name="Qu C."/>
            <person name="Dillon R."/>
            <person name="Worley K."/>
            <person name="Scherer S."/>
            <person name="Batterton M."/>
            <person name="Taylor A."/>
            <person name="Hawes A."/>
            <person name="Hernandez B."/>
            <person name="Kovar C."/>
            <person name="Mandapat C."/>
            <person name="Pham C."/>
            <person name="Qu C."/>
            <person name="Jing C."/>
            <person name="Bess C."/>
            <person name="Bandaranaike D."/>
            <person name="Ngo D."/>
            <person name="Ongeri F."/>
            <person name="Arias F."/>
            <person name="Lara F."/>
            <person name="Weissenberger G."/>
            <person name="Kamau G."/>
            <person name="Han H."/>
            <person name="Shen H."/>
            <person name="Dinh H."/>
            <person name="Khalil I."/>
            <person name="Jones J."/>
            <person name="Shafer J."/>
            <person name="Jayaseelan J."/>
            <person name="Quiroz J."/>
            <person name="Blankenburg K."/>
            <person name="Nguyen L."/>
            <person name="Jackson L."/>
            <person name="Francisco L."/>
            <person name="Tang L.-Y."/>
            <person name="Pu L.-L."/>
            <person name="Perales L."/>
            <person name="Lorensuhewa L."/>
            <person name="Munidasa M."/>
            <person name="Coyle M."/>
            <person name="Taylor M."/>
            <person name="Puazo M."/>
            <person name="Firestine M."/>
            <person name="Scheel M."/>
            <person name="Javaid M."/>
            <person name="Wang M."/>
            <person name="Li M."/>
            <person name="Tabassum N."/>
            <person name="Saada N."/>
            <person name="Osuji N."/>
            <person name="Aqrawi P."/>
            <person name="Fu Q."/>
            <person name="Thornton R."/>
            <person name="Raj R."/>
            <person name="Goodspeed R."/>
            <person name="Mata R."/>
            <person name="Najjar R."/>
            <person name="Gubbala S."/>
            <person name="Lee S."/>
            <person name="Denson S."/>
            <person name="Patil S."/>
            <person name="Macmil S."/>
            <person name="Qi S."/>
            <person name="Matskevitch T."/>
            <person name="Palculict T."/>
            <person name="Mathew T."/>
            <person name="Vee V."/>
            <person name="Velamala V."/>
            <person name="Korchina V."/>
            <person name="Cai W."/>
            <person name="Liu W."/>
            <person name="Dai W."/>
            <person name="Zou X."/>
            <person name="Zhu Y."/>
            <person name="Zhang Y."/>
            <person name="Wu Y.-Q."/>
            <person name="Xin Y."/>
            <person name="Nazarath L."/>
            <person name="Kovar C."/>
            <person name="Han Y."/>
            <person name="Muzny D."/>
            <person name="Gibbs R."/>
        </authorList>
    </citation>
    <scope>NUCLEOTIDE SEQUENCE [LARGE SCALE GENOMIC DNA]</scope>
    <source>
        <strain evidence="19">Jacobina</strain>
    </source>
</reference>
<evidence type="ECO:0000256" key="2">
    <source>
        <dbReference type="ARBA" id="ARBA00022525"/>
    </source>
</evidence>
<dbReference type="InterPro" id="IPR009003">
    <property type="entry name" value="Peptidase_S1_PA"/>
</dbReference>
<keyword evidence="17" id="KW-0472">Membrane</keyword>
<dbReference type="PROSITE" id="PS00135">
    <property type="entry name" value="TRYPSIN_SER"/>
    <property type="match status" value="2"/>
</dbReference>
<dbReference type="PROSITE" id="PS00134">
    <property type="entry name" value="TRYPSIN_HIS"/>
    <property type="match status" value="2"/>
</dbReference>
<dbReference type="VEuPathDB" id="VectorBase:LLONM1_011451"/>
<feature type="domain" description="Peptidase S1" evidence="16">
    <location>
        <begin position="1042"/>
        <end position="1287"/>
    </location>
</feature>
<feature type="region of interest" description="Disordered" evidence="15">
    <location>
        <begin position="193"/>
        <end position="247"/>
    </location>
</feature>
<dbReference type="Pfam" id="PF00089">
    <property type="entry name" value="Trypsin"/>
    <property type="match status" value="3"/>
</dbReference>
<feature type="domain" description="Peptidase S1" evidence="16">
    <location>
        <begin position="275"/>
        <end position="544"/>
    </location>
</feature>
<feature type="compositionally biased region" description="Pro residues" evidence="15">
    <location>
        <begin position="118"/>
        <end position="131"/>
    </location>
</feature>
<keyword evidence="2" id="KW-0964">Secreted</keyword>
<dbReference type="PANTHER" id="PTHR24252">
    <property type="entry name" value="ACROSIN-RELATED"/>
    <property type="match status" value="1"/>
</dbReference>
<evidence type="ECO:0000256" key="1">
    <source>
        <dbReference type="ARBA" id="ARBA00004613"/>
    </source>
</evidence>
<name>A0A1B0CS98_LUTLO</name>
<evidence type="ECO:0000256" key="7">
    <source>
        <dbReference type="ARBA" id="ARBA00022801"/>
    </source>
</evidence>
<keyword evidence="5" id="KW-0732">Signal</keyword>
<dbReference type="SUPFAM" id="SSF50494">
    <property type="entry name" value="Trypsin-like serine proteases"/>
    <property type="match status" value="3"/>
</dbReference>
<evidence type="ECO:0000259" key="16">
    <source>
        <dbReference type="PROSITE" id="PS50240"/>
    </source>
</evidence>
<accession>A0A1B0CS98</accession>